<gene>
    <name evidence="1" type="ORF">ALP29_200035</name>
</gene>
<accession>A0A3M5VB55</accession>
<dbReference type="EMBL" id="RBUA01000783">
    <property type="protein sequence ID" value="RMU55420.1"/>
    <property type="molecule type" value="Genomic_DNA"/>
</dbReference>
<organism evidence="1 2">
    <name type="scientific">Pseudomonas syringae pv. avii</name>
    <dbReference type="NCBI Taxonomy" id="663959"/>
    <lineage>
        <taxon>Bacteria</taxon>
        <taxon>Pseudomonadati</taxon>
        <taxon>Pseudomonadota</taxon>
        <taxon>Gammaproteobacteria</taxon>
        <taxon>Pseudomonadales</taxon>
        <taxon>Pseudomonadaceae</taxon>
        <taxon>Pseudomonas</taxon>
        <taxon>Pseudomonas syringae</taxon>
    </lineage>
</organism>
<comment type="caution">
    <text evidence="1">The sequence shown here is derived from an EMBL/GenBank/DDBJ whole genome shotgun (WGS) entry which is preliminary data.</text>
</comment>
<dbReference type="Proteomes" id="UP000280395">
    <property type="component" value="Unassembled WGS sequence"/>
</dbReference>
<name>A0A3M5VB55_PSESX</name>
<evidence type="ECO:0000313" key="1">
    <source>
        <dbReference type="EMBL" id="RMU55420.1"/>
    </source>
</evidence>
<dbReference type="AlphaFoldDB" id="A0A3M5VB55"/>
<proteinExistence type="predicted"/>
<evidence type="ECO:0000313" key="2">
    <source>
        <dbReference type="Proteomes" id="UP000280395"/>
    </source>
</evidence>
<sequence>MPWIEQNFLLTRLADAHIRIVSILNGIHVDTRNVVGLEAEKDRRGINAIALQITQRLTTQHFR</sequence>
<protein>
    <submittedName>
        <fullName evidence="1">Uncharacterized protein</fullName>
    </submittedName>
</protein>
<reference evidence="1 2" key="1">
    <citation type="submission" date="2018-08" db="EMBL/GenBank/DDBJ databases">
        <title>Recombination of ecologically and evolutionarily significant loci maintains genetic cohesion in the Pseudomonas syringae species complex.</title>
        <authorList>
            <person name="Dillon M."/>
            <person name="Thakur S."/>
            <person name="Almeida R.N.D."/>
            <person name="Weir B.S."/>
            <person name="Guttman D.S."/>
        </authorList>
    </citation>
    <scope>NUCLEOTIDE SEQUENCE [LARGE SCALE GENOMIC DNA]</scope>
    <source>
        <strain evidence="1 2">ICMP 14479</strain>
    </source>
</reference>